<sequence length="102" mass="11579">MPFMTRRSRATTTHVPASLPSKGLGIFRQFKLRRNPNRVAGGHKAALSNPHTTRQGRKHAKKELRRMGRGNATHVPILTKIKRALGITSSRRRHTQRRTVIV</sequence>
<protein>
    <submittedName>
        <fullName evidence="2">Uncharacterized protein</fullName>
    </submittedName>
</protein>
<dbReference type="EMBL" id="ML210150">
    <property type="protein sequence ID" value="TFK29319.1"/>
    <property type="molecule type" value="Genomic_DNA"/>
</dbReference>
<dbReference type="OrthoDB" id="3353448at2759"/>
<evidence type="ECO:0000313" key="2">
    <source>
        <dbReference type="EMBL" id="TFK29319.1"/>
    </source>
</evidence>
<dbReference type="InterPro" id="IPR018824">
    <property type="entry name" value="Conidiation-specific_6"/>
</dbReference>
<reference evidence="2 3" key="1">
    <citation type="journal article" date="2019" name="Nat. Ecol. Evol.">
        <title>Megaphylogeny resolves global patterns of mushroom evolution.</title>
        <authorList>
            <person name="Varga T."/>
            <person name="Krizsan K."/>
            <person name="Foldi C."/>
            <person name="Dima B."/>
            <person name="Sanchez-Garcia M."/>
            <person name="Sanchez-Ramirez S."/>
            <person name="Szollosi G.J."/>
            <person name="Szarkandi J.G."/>
            <person name="Papp V."/>
            <person name="Albert L."/>
            <person name="Andreopoulos W."/>
            <person name="Angelini C."/>
            <person name="Antonin V."/>
            <person name="Barry K.W."/>
            <person name="Bougher N.L."/>
            <person name="Buchanan P."/>
            <person name="Buyck B."/>
            <person name="Bense V."/>
            <person name="Catcheside P."/>
            <person name="Chovatia M."/>
            <person name="Cooper J."/>
            <person name="Damon W."/>
            <person name="Desjardin D."/>
            <person name="Finy P."/>
            <person name="Geml J."/>
            <person name="Haridas S."/>
            <person name="Hughes K."/>
            <person name="Justo A."/>
            <person name="Karasinski D."/>
            <person name="Kautmanova I."/>
            <person name="Kiss B."/>
            <person name="Kocsube S."/>
            <person name="Kotiranta H."/>
            <person name="LaButti K.M."/>
            <person name="Lechner B.E."/>
            <person name="Liimatainen K."/>
            <person name="Lipzen A."/>
            <person name="Lukacs Z."/>
            <person name="Mihaltcheva S."/>
            <person name="Morgado L.N."/>
            <person name="Niskanen T."/>
            <person name="Noordeloos M.E."/>
            <person name="Ohm R.A."/>
            <person name="Ortiz-Santana B."/>
            <person name="Ovrebo C."/>
            <person name="Racz N."/>
            <person name="Riley R."/>
            <person name="Savchenko A."/>
            <person name="Shiryaev A."/>
            <person name="Soop K."/>
            <person name="Spirin V."/>
            <person name="Szebenyi C."/>
            <person name="Tomsovsky M."/>
            <person name="Tulloss R.E."/>
            <person name="Uehling J."/>
            <person name="Grigoriev I.V."/>
            <person name="Vagvolgyi C."/>
            <person name="Papp T."/>
            <person name="Martin F.M."/>
            <person name="Miettinen O."/>
            <person name="Hibbett D.S."/>
            <person name="Nagy L.G."/>
        </authorList>
    </citation>
    <scope>NUCLEOTIDE SEQUENCE [LARGE SCALE GENOMIC DNA]</scope>
    <source>
        <strain evidence="2 3">CBS 121175</strain>
    </source>
</reference>
<evidence type="ECO:0000256" key="1">
    <source>
        <dbReference type="SAM" id="MobiDB-lite"/>
    </source>
</evidence>
<dbReference type="Pfam" id="PF10346">
    <property type="entry name" value="Con-6"/>
    <property type="match status" value="1"/>
</dbReference>
<proteinExistence type="predicted"/>
<evidence type="ECO:0000313" key="3">
    <source>
        <dbReference type="Proteomes" id="UP000307440"/>
    </source>
</evidence>
<feature type="compositionally biased region" description="Basic residues" evidence="1">
    <location>
        <begin position="54"/>
        <end position="68"/>
    </location>
</feature>
<gene>
    <name evidence="2" type="ORF">FA15DRAFT_700257</name>
</gene>
<organism evidence="2 3">
    <name type="scientific">Coprinopsis marcescibilis</name>
    <name type="common">Agaric fungus</name>
    <name type="synonym">Psathyrella marcescibilis</name>
    <dbReference type="NCBI Taxonomy" id="230819"/>
    <lineage>
        <taxon>Eukaryota</taxon>
        <taxon>Fungi</taxon>
        <taxon>Dikarya</taxon>
        <taxon>Basidiomycota</taxon>
        <taxon>Agaricomycotina</taxon>
        <taxon>Agaricomycetes</taxon>
        <taxon>Agaricomycetidae</taxon>
        <taxon>Agaricales</taxon>
        <taxon>Agaricineae</taxon>
        <taxon>Psathyrellaceae</taxon>
        <taxon>Coprinopsis</taxon>
    </lineage>
</organism>
<feature type="region of interest" description="Disordered" evidence="1">
    <location>
        <begin position="38"/>
        <end position="71"/>
    </location>
</feature>
<keyword evidence="3" id="KW-1185">Reference proteome</keyword>
<dbReference type="Proteomes" id="UP000307440">
    <property type="component" value="Unassembled WGS sequence"/>
</dbReference>
<accession>A0A5C3L8G7</accession>
<dbReference type="AlphaFoldDB" id="A0A5C3L8G7"/>
<name>A0A5C3L8G7_COPMA</name>